<organism evidence="2 3">
    <name type="scientific">Paragonimus heterotremus</name>
    <dbReference type="NCBI Taxonomy" id="100268"/>
    <lineage>
        <taxon>Eukaryota</taxon>
        <taxon>Metazoa</taxon>
        <taxon>Spiralia</taxon>
        <taxon>Lophotrochozoa</taxon>
        <taxon>Platyhelminthes</taxon>
        <taxon>Trematoda</taxon>
        <taxon>Digenea</taxon>
        <taxon>Plagiorchiida</taxon>
        <taxon>Troglotremata</taxon>
        <taxon>Troglotrematidae</taxon>
        <taxon>Paragonimus</taxon>
    </lineage>
</organism>
<evidence type="ECO:0000313" key="3">
    <source>
        <dbReference type="Proteomes" id="UP000748531"/>
    </source>
</evidence>
<dbReference type="EMBL" id="LUCH01010954">
    <property type="protein sequence ID" value="KAF5395673.1"/>
    <property type="molecule type" value="Genomic_DNA"/>
</dbReference>
<dbReference type="AlphaFoldDB" id="A0A8J4SFR2"/>
<protein>
    <recommendedName>
        <fullName evidence="4">Protein kinase domain-containing protein</fullName>
    </recommendedName>
</protein>
<dbReference type="InterPro" id="IPR011009">
    <property type="entry name" value="Kinase-like_dom_sf"/>
</dbReference>
<sequence length="525" mass="58098">MSTGQPLFPGESKDNQIVIIFQQCGIPPESYWPGLRQIEKFKQLVLTRVKYEPARSRISNSSTSTTFPTSTCGIPEYTNHLRTLLASRTQRLAPVGVDLLTDCLHLLGARRISAANALEHAFFQDVLPKHLSVHDLSSEQTIFVNTGSISNRKSTTMMYNKPSDFALQKLFAASLDDVRLRSKSKAQPSSDKRRAKNAIETVEYNQSIIRNPSPLSQSNVQRPRSTLILPAQINGSSETDSENVHTNSGSTTGVGSHARQRKVTFEMVGYEVSPESIYSPVSNVATSRLGVPMLDQPVSRKASINNSTRVIRVTRVAEQNAPDGRSLHTEHSGYSPAEMIHQREIPIRRSRITQLKNAFYRESTSRSQFAEPSNTAIPLRSPLVAIMRPNIAAVLQATPAKPDLKTRPSVGSNRLGDPTGPLTPVRMRSTESRWVALGSQTHPSYINSHGQLFKAMKYPAAGKPDSGRRSPLKVYPISLKNHEWNPPDYTETSALSSPDANCIERLQDHSHPLKSSDGKCVLPFF</sequence>
<gene>
    <name evidence="2" type="ORF">PHET_11852</name>
</gene>
<name>A0A8J4SFR2_9TREM</name>
<dbReference type="Proteomes" id="UP000748531">
    <property type="component" value="Unassembled WGS sequence"/>
</dbReference>
<proteinExistence type="predicted"/>
<dbReference type="OrthoDB" id="6248443at2759"/>
<feature type="region of interest" description="Disordered" evidence="1">
    <location>
        <begin position="402"/>
        <end position="425"/>
    </location>
</feature>
<reference evidence="2" key="1">
    <citation type="submission" date="2019-05" db="EMBL/GenBank/DDBJ databases">
        <title>Annotation for the trematode Paragonimus heterotremus.</title>
        <authorList>
            <person name="Choi Y.-J."/>
        </authorList>
    </citation>
    <scope>NUCLEOTIDE SEQUENCE</scope>
    <source>
        <strain evidence="2">LC</strain>
    </source>
</reference>
<keyword evidence="3" id="KW-1185">Reference proteome</keyword>
<evidence type="ECO:0000256" key="1">
    <source>
        <dbReference type="SAM" id="MobiDB-lite"/>
    </source>
</evidence>
<evidence type="ECO:0008006" key="4">
    <source>
        <dbReference type="Google" id="ProtNLM"/>
    </source>
</evidence>
<comment type="caution">
    <text evidence="2">The sequence shown here is derived from an EMBL/GenBank/DDBJ whole genome shotgun (WGS) entry which is preliminary data.</text>
</comment>
<dbReference type="SUPFAM" id="SSF56112">
    <property type="entry name" value="Protein kinase-like (PK-like)"/>
    <property type="match status" value="1"/>
</dbReference>
<accession>A0A8J4SFR2</accession>
<dbReference type="Gene3D" id="1.10.510.10">
    <property type="entry name" value="Transferase(Phosphotransferase) domain 1"/>
    <property type="match status" value="1"/>
</dbReference>
<feature type="compositionally biased region" description="Polar residues" evidence="1">
    <location>
        <begin position="235"/>
        <end position="254"/>
    </location>
</feature>
<evidence type="ECO:0000313" key="2">
    <source>
        <dbReference type="EMBL" id="KAF5395673.1"/>
    </source>
</evidence>
<feature type="region of interest" description="Disordered" evidence="1">
    <location>
        <begin position="235"/>
        <end position="258"/>
    </location>
</feature>